<proteinExistence type="predicted"/>
<name>A0AC35FMN2_9BILA</name>
<protein>
    <submittedName>
        <fullName evidence="2">Uncharacterized protein</fullName>
    </submittedName>
</protein>
<evidence type="ECO:0000313" key="2">
    <source>
        <dbReference type="WBParaSite" id="PS1159_v2.g19040.t1"/>
    </source>
</evidence>
<evidence type="ECO:0000313" key="1">
    <source>
        <dbReference type="Proteomes" id="UP000887580"/>
    </source>
</evidence>
<sequence>FDSTAFAHLAQLYAYPQQNDVVLKFSELNTPNLKAFFERVKEEVWSDWKELGQTLAMNPRPTPIQELPFVINQHNHFYINQVPPPSYEEAT</sequence>
<organism evidence="1 2">
    <name type="scientific">Panagrolaimus sp. PS1159</name>
    <dbReference type="NCBI Taxonomy" id="55785"/>
    <lineage>
        <taxon>Eukaryota</taxon>
        <taxon>Metazoa</taxon>
        <taxon>Ecdysozoa</taxon>
        <taxon>Nematoda</taxon>
        <taxon>Chromadorea</taxon>
        <taxon>Rhabditida</taxon>
        <taxon>Tylenchina</taxon>
        <taxon>Panagrolaimomorpha</taxon>
        <taxon>Panagrolaimoidea</taxon>
        <taxon>Panagrolaimidae</taxon>
        <taxon>Panagrolaimus</taxon>
    </lineage>
</organism>
<reference evidence="2" key="1">
    <citation type="submission" date="2022-11" db="UniProtKB">
        <authorList>
            <consortium name="WormBaseParasite"/>
        </authorList>
    </citation>
    <scope>IDENTIFICATION</scope>
</reference>
<dbReference type="WBParaSite" id="PS1159_v2.g19040.t1">
    <property type="protein sequence ID" value="PS1159_v2.g19040.t1"/>
    <property type="gene ID" value="PS1159_v2.g19040"/>
</dbReference>
<dbReference type="Proteomes" id="UP000887580">
    <property type="component" value="Unplaced"/>
</dbReference>
<accession>A0AC35FMN2</accession>